<protein>
    <recommendedName>
        <fullName evidence="8">Cadherin domain-containing protein</fullName>
    </recommendedName>
</protein>
<gene>
    <name evidence="9" type="ORF">IMCC3135_02555</name>
</gene>
<keyword evidence="4" id="KW-0106">Calcium</keyword>
<dbReference type="OrthoDB" id="9813456at2"/>
<keyword evidence="5" id="KW-0130">Cell adhesion</keyword>
<dbReference type="PANTHER" id="PTHR24025:SF23">
    <property type="entry name" value="NEURAL-CADHERIN"/>
    <property type="match status" value="1"/>
</dbReference>
<dbReference type="RefSeq" id="WP_157735722.1">
    <property type="nucleotide sequence ID" value="NZ_CP018632.1"/>
</dbReference>
<dbReference type="Pfam" id="PF17803">
    <property type="entry name" value="Cadherin_4"/>
    <property type="match status" value="29"/>
</dbReference>
<dbReference type="KEGG" id="gai:IMCC3135_02555"/>
<dbReference type="InterPro" id="IPR040853">
    <property type="entry name" value="RapA2_cadherin-like"/>
</dbReference>
<dbReference type="Proteomes" id="UP000250079">
    <property type="component" value="Chromosome"/>
</dbReference>
<dbReference type="GO" id="GO:0016020">
    <property type="term" value="C:membrane"/>
    <property type="evidence" value="ECO:0007669"/>
    <property type="project" value="UniProtKB-SubCell"/>
</dbReference>
<dbReference type="GO" id="GO:0007156">
    <property type="term" value="P:homophilic cell adhesion via plasma membrane adhesion molecules"/>
    <property type="evidence" value="ECO:0007669"/>
    <property type="project" value="InterPro"/>
</dbReference>
<keyword evidence="6" id="KW-1133">Transmembrane helix</keyword>
<keyword evidence="3" id="KW-0677">Repeat</keyword>
<dbReference type="Gene3D" id="2.60.120.260">
    <property type="entry name" value="Galactose-binding domain-like"/>
    <property type="match status" value="1"/>
</dbReference>
<dbReference type="SUPFAM" id="SSF49313">
    <property type="entry name" value="Cadherin-like"/>
    <property type="match status" value="3"/>
</dbReference>
<evidence type="ECO:0000313" key="10">
    <source>
        <dbReference type="Proteomes" id="UP000250079"/>
    </source>
</evidence>
<dbReference type="InterPro" id="IPR013783">
    <property type="entry name" value="Ig-like_fold"/>
</dbReference>
<dbReference type="SMART" id="SM00736">
    <property type="entry name" value="CADG"/>
    <property type="match status" value="1"/>
</dbReference>
<evidence type="ECO:0000256" key="2">
    <source>
        <dbReference type="ARBA" id="ARBA00022692"/>
    </source>
</evidence>
<evidence type="ECO:0000256" key="3">
    <source>
        <dbReference type="ARBA" id="ARBA00022737"/>
    </source>
</evidence>
<dbReference type="CDD" id="cd11304">
    <property type="entry name" value="Cadherin_repeat"/>
    <property type="match status" value="2"/>
</dbReference>
<evidence type="ECO:0000256" key="4">
    <source>
        <dbReference type="ARBA" id="ARBA00022837"/>
    </source>
</evidence>
<dbReference type="SMART" id="SM00112">
    <property type="entry name" value="CA"/>
    <property type="match status" value="3"/>
</dbReference>
<dbReference type="EMBL" id="CP018632">
    <property type="protein sequence ID" value="ASJ70624.1"/>
    <property type="molecule type" value="Genomic_DNA"/>
</dbReference>
<keyword evidence="10" id="KW-1185">Reference proteome</keyword>
<sequence length="3989" mass="411474">MLKPKTLAEEMYREVDLSTAATATLSFAYTNPFVGTESVAMQVSGDGGISYSTLHTFDTFSDTGSGTKSFDISSYIASDTRIRLLVESADAGNLSIDDIQIEYTSLGGGTSAFSTASDTATLTVEPVADTPSVTNATTSEDTQSATGLVLSRNTADGTEVSHYKITGIADGTLYKNDGVTQVTNGSFITIAEGNAGLKFTPSLDFNGTANFNVQASTSGNDSGLGGGLAVASVTVTPVNDVPVATGNAVTASEDVPLVINEADFLFTDPENNDLVSVTISGLNLNAGTLTHSAGSVTVTDGMTILVADLADLTFTSALNDSTNSSFTYKVNDSGSGVTSALMNITVNPVNDVPVATGNTVTASEDVSLVIDESDFLFSDTENDDLVSVTIDGLNLNSGTLTHSAGSVTVTNGMTILVADLADLTFTSALNDSTNSSFTYKVNDSGSGVTSALMNITVNPVNDVPVATGNTVTASEDVPLVISEADFLFTDTENNDLVSVTISGLNLNSGTLTHSAGSVTITDGMTILAADLADLTFTSAHNDSTNSSFTYKVNDSGSGVTPAQMNITVNPVNDVPVATGNTVTTSEDVPLVIEEADFLFTDTENNDLVSVTITGLDLNGGTLTHSAGSVNVTNGMTILAADLADLTFTSALNDSTDSSFTYKVNDSSSGVTSALMNITVNPVNDVPEATGNTVTTSEDVPLVIDEADFLFTDTENNDLVSVTITGLDLNGGTLTHSAGSVNVTNGMTILAADLADLTFTSALNDSTDSSFSYTVNDSGSGVTPALMNITVNPVNDVPEATGNTVTASEDVPLVINEADFLFTDTENNDLVSVTITGLDLNGGTLTHSAGSVNVTNSMTILAADLADLTFTSALNDSTDSSFSYTVNDSGSGVTPALMNITVNPVNDVPEATGNTVTASEDVPLVIDESDFLFTDTENNGLVSVTISGLNLNSGTLAHSAGSVTITDGMTILAADLADLTFTSALNDSTNSSFTYKVNDSGSGVTSALMNITVNPVNDVPEATGNTVTASEDVPLVIEEADFLFTDTENNDLVSVTISGLNLNSGTLTHSAGSVTVTNGMTILAADLADLTFTSALNDSTNSSFTYKVNDSGSGVTPAQMNITVNPVNDVPVATGNTVTTSEDVPLVIEEADFLFTDTENNDLVSVTITGLDLNGGTLTHSAGSVNVTNGMTILAADLADLTFTSALNDSTDSSFTYKVNDSSSGVTSALMNITVNPINDVPEATGNTVTASEDVPVVIEEADFLFTDTENNDLVSVTITGLDLNGGTLTHSAGSVNVTDSMTILAADLADLTFTSALNDSTDSSFSYTVNDSGSGVTPALMNITVNPVNDVPEATGNTVTASEDVPLVINEADFLFTDTENNDLVSVTITGLDLNGGTLTHSAGSVNVTNSMTILAADLADLTFTSAPNDSTNSSFSYTVNDSGSGVTSAPMNITVNPVNDVPVATGNSVTASEDVPLVIDEADFLFTDPENNDLVSVTIDGLNLNAGTLTHSAGSVTVTNGMTILAADLTDLTFTSALNDATNSSFTYKVNDSGSGVTSALMNITVNPVNDVPVATGNTVTASEDVPLVINEADFLFTDTENNDLVSVTITGLDLNGGTLTHSAGSVNVTNGMTILAADLADLTFTSALNDSTNSSFTYKVNDSGSGVTPAQMNITVNPVNDVPVATGNTVTTSEDVPLVIEEADFLFTDTENNDLVSVTITGLDLNGGTLTHSAGSVNVTNGMTILAADLADLTFTSALNDSTDSSFTYKVNDSSSGVTSALMNITVNPINDVPEATGNTVTASEDVPVVIEEADFLFTDTENNDLVSVTITGLDLNGGTLTHSAGSVNVTDSMTILAADLADLTFTSALNDSTDSSFSYTVNDSGSGVTPALMNITVNPVNDVPEATGNTVTASEDVPLVINEADFLFTDTENNDLVSVTITGLDLNAGTLTHSAGSVNVTNSMTILAADLADLTFTSALNDSTDSSFSYTVNDAGSGVTPAQMNITVNPVNDVPVATGNSVTASEDVPLVIDEADFLFTDPENNDLVSVTIDGLNLNAGTLTHSAGSVTVTNGMTILAADLTDLTFTSALNDSTDSSFTYKVNDSSSGVTSALMNITVNPINDVPEATGNTVTASEDVPLVIEEADFLFTDTENNDLVSVTITGLDLNGGTLTHSAGSVNVTDSMTILAADLADLTFTSALNDSTDSSFSYTVNDSGSGVTPALMNITVNPVNDVPEATGNTVTASEDVPLVINEADFLFTDTENNDLVSVTITGLDLNGGTLTHSAGSVNVTNGMTILAADLADLTFTSALNDSTNSSFTYKVNDSGSGVTSALMNITVNPVNDVPVATGNTVTASEDVPLVINEADFLFTDTENNGLVSVTISGLNLNSGTLAHSAGSVTITDGMTILAADLADLTFTSALNDSTNSSFTYKVNDSGSGVTSALMNITVNPVNDVPVATGNTVTASEDVPLVINEADFLFTDTENNGLVSVTISGLNLNSGTLAHSAGSVTITDGMTILAADLADLTFTSALNDSTNSSFTYKVNDSGSGVTSALMNITVNPVNDVPEATGNTVTASEDVPLVIEEADFLFTDTENNDLVSVTISGLNLNSGTLTHSAGSVTVTNGMTILAADLADLTFTSALNDSTNSSFTYKVNDSGSGVTPAQMNITVNPVNDVPVATGNTVTTSEDVPLVIEEADFLFTDTENNDLVSVTITGLDLNGGTLTHSAGSVNVTNGMTILAADLADLTFTSALNNSTNSSFTYKVNDSGSGATPAQMNITVNPVNDVPVATGNTVTASEDVPLVIDEADFLFTDTENNDLVSVTITGLGLNGGTLAYNSGTVNVTNSMTILAADLADLTFTSALNNSTNSSFSYTVNDSSSGVTSALMNITVNPVNDVPGATGNTVTASEDVPLVINEADFLFTDTENNDLVSVTITGLDLNGGTLAYNSGTVNVTNSMTILAADLADLTFTSALNDSTNSSFTYTVNDSGSGVTSALMNITVNPVNDVPEATGNIVTASEDVPLVINEADFLFTDTENNDLVSVTITGLDLNGGTLAYNSGTVNVTNSMTILAADLADLTFTSALNDSTNSSFTYTVNDSGSGVTSALMNITVNPVNDVPEATGNTVTASEDVPLVINEADFLFTDTENNDLVSVTITGLDLNGGTLAYNSGTVNVTNSMTILAADLADLTFTSALNDSTNSSFTYTVNDSGSGVTSALMNITVNPVNDVPEATGNIVTASEDVPLVINEADFLFTDTENNDLVSVTITGLDLNGGTLTHSAGSVNVTNSMTILAADLADLTFTSALNDSTNSSFTYTVNDSGSGVTSALMNITVNPVNDVPEATGNTVTASEDVPLVINEADFLFTDTENNDLVSVTIMGLDLNGGTLTHSAGSVNVTNSMTILAANLTDLTFTSALNDSTNSSFTYKVNDSGSGATSALMNITVNPVNDVPTFESVPLTSATEDAVYNYNITTIDGDGNPLKITATTLPDWLTLTDNENGTASLTGTPLDAEVGSHSVVLEVTDGTATTEQSFSVLVTDTNDAPTFTSPAAFTVAENTTVVATITSTDDTGTGQRYSLVGFDDDKLFNIESATGILSFNDAPNFESPTDFDNNNIYDLTVQVEDGAGLSATLGVTVNVVDVNEAPSLTVSELWTTEGFTGDIGMITFTDPDIGDQVSLHIVGGSAQAYFSVDPDSGSVHAIATLTPGAYTLEVQLRDANGMTINAQMQIHIDPIEPDLGAASSPIDSAEFANESSIVTEPDEQDGYSLIKDQFDSTDQLGYQSIGKYVDFSKPTFENSLEEPVSGANTGTSLIGETINTLFSANSYATHHASYPLDMADIDYADSRIRGYNLTLELLFDKTENVFDELEDTFASVMDGSLFSITLTPDILRALSSMHSDVDEQQEQSDEVLKIIVQAGAVASMALTVGFVTWLLQSGSLLATALSTAPLWRAIDPIPVLKAGQNEDDDHSCQYRSETQP</sequence>
<evidence type="ECO:0000256" key="5">
    <source>
        <dbReference type="ARBA" id="ARBA00022889"/>
    </source>
</evidence>
<dbReference type="GO" id="GO:0005509">
    <property type="term" value="F:calcium ion binding"/>
    <property type="evidence" value="ECO:0007669"/>
    <property type="project" value="InterPro"/>
</dbReference>
<organism evidence="9 10">
    <name type="scientific">Granulosicoccus antarcticus IMCC3135</name>
    <dbReference type="NCBI Taxonomy" id="1192854"/>
    <lineage>
        <taxon>Bacteria</taxon>
        <taxon>Pseudomonadati</taxon>
        <taxon>Pseudomonadota</taxon>
        <taxon>Gammaproteobacteria</taxon>
        <taxon>Chromatiales</taxon>
        <taxon>Granulosicoccaceae</taxon>
        <taxon>Granulosicoccus</taxon>
    </lineage>
</organism>
<accession>A0A2Z2NU39</accession>
<dbReference type="GO" id="GO:0005911">
    <property type="term" value="C:cell-cell junction"/>
    <property type="evidence" value="ECO:0007669"/>
    <property type="project" value="TreeGrafter"/>
</dbReference>
<comment type="subcellular location">
    <subcellularLocation>
        <location evidence="1">Membrane</location>
    </subcellularLocation>
</comment>
<keyword evidence="7" id="KW-0472">Membrane</keyword>
<evidence type="ECO:0000313" key="9">
    <source>
        <dbReference type="EMBL" id="ASJ70624.1"/>
    </source>
</evidence>
<name>A0A2Z2NU39_9GAMM</name>
<dbReference type="InterPro" id="IPR050971">
    <property type="entry name" value="Cadherin-domain_protein"/>
</dbReference>
<dbReference type="InterPro" id="IPR015919">
    <property type="entry name" value="Cadherin-like_sf"/>
</dbReference>
<dbReference type="InterPro" id="IPR006644">
    <property type="entry name" value="Cadg"/>
</dbReference>
<dbReference type="PROSITE" id="PS50268">
    <property type="entry name" value="CADHERIN_2"/>
    <property type="match status" value="3"/>
</dbReference>
<evidence type="ECO:0000256" key="6">
    <source>
        <dbReference type="ARBA" id="ARBA00022989"/>
    </source>
</evidence>
<evidence type="ECO:0000256" key="7">
    <source>
        <dbReference type="ARBA" id="ARBA00023136"/>
    </source>
</evidence>
<feature type="domain" description="Cadherin" evidence="8">
    <location>
        <begin position="3556"/>
        <end position="3657"/>
    </location>
</feature>
<dbReference type="Gene3D" id="2.60.40.10">
    <property type="entry name" value="Immunoglobulins"/>
    <property type="match status" value="1"/>
</dbReference>
<reference evidence="9 10" key="1">
    <citation type="submission" date="2016-12" db="EMBL/GenBank/DDBJ databases">
        <authorList>
            <person name="Song W.-J."/>
            <person name="Kurnit D.M."/>
        </authorList>
    </citation>
    <scope>NUCLEOTIDE SEQUENCE [LARGE SCALE GENOMIC DNA]</scope>
    <source>
        <strain evidence="9 10">IMCC3135</strain>
    </source>
</reference>
<dbReference type="PANTHER" id="PTHR24025">
    <property type="entry name" value="DESMOGLEIN FAMILY MEMBER"/>
    <property type="match status" value="1"/>
</dbReference>
<dbReference type="NCBIfam" id="NF012211">
    <property type="entry name" value="tand_rpt_95"/>
    <property type="match status" value="3"/>
</dbReference>
<dbReference type="InterPro" id="IPR002126">
    <property type="entry name" value="Cadherin-like_dom"/>
</dbReference>
<keyword evidence="2" id="KW-0812">Transmembrane</keyword>
<feature type="domain" description="Cadherin" evidence="8">
    <location>
        <begin position="3672"/>
        <end position="3756"/>
    </location>
</feature>
<evidence type="ECO:0000256" key="1">
    <source>
        <dbReference type="ARBA" id="ARBA00004370"/>
    </source>
</evidence>
<proteinExistence type="predicted"/>
<feature type="domain" description="Cadherin" evidence="8">
    <location>
        <begin position="3430"/>
        <end position="3556"/>
    </location>
</feature>
<dbReference type="Gene3D" id="2.60.40.60">
    <property type="entry name" value="Cadherins"/>
    <property type="match status" value="2"/>
</dbReference>
<evidence type="ECO:0000259" key="8">
    <source>
        <dbReference type="PROSITE" id="PS50268"/>
    </source>
</evidence>